<feature type="binding site" evidence="10">
    <location>
        <begin position="248"/>
        <end position="252"/>
    </location>
    <ligand>
        <name>substrate</name>
    </ligand>
</feature>
<feature type="active site" description="Charge relay system" evidence="9">
    <location>
        <position position="122"/>
    </location>
</feature>
<dbReference type="InterPro" id="IPR009003">
    <property type="entry name" value="Peptidase_S1_PA"/>
</dbReference>
<evidence type="ECO:0000256" key="8">
    <source>
        <dbReference type="ARBA" id="ARBA00022825"/>
    </source>
</evidence>
<feature type="binding site" evidence="10">
    <location>
        <position position="122"/>
    </location>
    <ligand>
        <name>substrate</name>
    </ligand>
</feature>
<dbReference type="Gene3D" id="2.30.42.10">
    <property type="match status" value="2"/>
</dbReference>
<dbReference type="MEROPS" id="S01.453"/>
<feature type="domain" description="PDZ" evidence="11">
    <location>
        <begin position="371"/>
        <end position="453"/>
    </location>
</feature>
<evidence type="ECO:0000256" key="6">
    <source>
        <dbReference type="ARBA" id="ARBA00022764"/>
    </source>
</evidence>
<dbReference type="SUPFAM" id="SSF50156">
    <property type="entry name" value="PDZ domain-like"/>
    <property type="match status" value="2"/>
</dbReference>
<dbReference type="HOGENOM" id="CLU_020120_1_0_0"/>
<dbReference type="Proteomes" id="UP000001369">
    <property type="component" value="Chromosome"/>
</dbReference>
<evidence type="ECO:0000256" key="3">
    <source>
        <dbReference type="ARBA" id="ARBA00022670"/>
    </source>
</evidence>
<protein>
    <submittedName>
        <fullName evidence="12">Putative serine protease MucD</fullName>
    </submittedName>
</protein>
<evidence type="ECO:0000256" key="1">
    <source>
        <dbReference type="ARBA" id="ARBA00004418"/>
    </source>
</evidence>
<keyword evidence="7" id="KW-0378">Hydrolase</keyword>
<dbReference type="NCBIfam" id="TIGR02037">
    <property type="entry name" value="degP_htrA_DO"/>
    <property type="match status" value="1"/>
</dbReference>
<dbReference type="KEGG" id="saf:SULAZ_0933"/>
<dbReference type="SUPFAM" id="SSF50494">
    <property type="entry name" value="Trypsin-like serine proteases"/>
    <property type="match status" value="1"/>
</dbReference>
<keyword evidence="5" id="KW-0677">Repeat</keyword>
<evidence type="ECO:0000313" key="13">
    <source>
        <dbReference type="Proteomes" id="UP000001369"/>
    </source>
</evidence>
<keyword evidence="8" id="KW-0720">Serine protease</keyword>
<dbReference type="Gene3D" id="2.40.10.120">
    <property type="match status" value="1"/>
</dbReference>
<dbReference type="Pfam" id="PF13180">
    <property type="entry name" value="PDZ_2"/>
    <property type="match status" value="1"/>
</dbReference>
<evidence type="ECO:0000256" key="9">
    <source>
        <dbReference type="PIRSR" id="PIRSR611782-1"/>
    </source>
</evidence>
<dbReference type="Pfam" id="PF17820">
    <property type="entry name" value="PDZ_6"/>
    <property type="match status" value="1"/>
</dbReference>
<dbReference type="AlphaFoldDB" id="C1DUW9"/>
<evidence type="ECO:0000256" key="7">
    <source>
        <dbReference type="ARBA" id="ARBA00022801"/>
    </source>
</evidence>
<feature type="active site" description="Charge relay system" evidence="9">
    <location>
        <position position="152"/>
    </location>
</feature>
<dbReference type="CDD" id="cd06779">
    <property type="entry name" value="cpPDZ_Deg_HtrA-like"/>
    <property type="match status" value="1"/>
</dbReference>
<dbReference type="CDD" id="cd10839">
    <property type="entry name" value="cpPDZ1_DegP-like"/>
    <property type="match status" value="1"/>
</dbReference>
<dbReference type="STRING" id="204536.SULAZ_0933"/>
<dbReference type="PANTHER" id="PTHR22939">
    <property type="entry name" value="SERINE PROTEASE FAMILY S1C HTRA-RELATED"/>
    <property type="match status" value="1"/>
</dbReference>
<feature type="binding site" evidence="10">
    <location>
        <position position="152"/>
    </location>
    <ligand>
        <name>substrate</name>
    </ligand>
</feature>
<proteinExistence type="inferred from homology"/>
<comment type="similarity">
    <text evidence="2">Belongs to the peptidase S1C family.</text>
</comment>
<dbReference type="InterPro" id="IPR001478">
    <property type="entry name" value="PDZ"/>
</dbReference>
<gene>
    <name evidence="12" type="ordered locus">SULAZ_0933</name>
</gene>
<dbReference type="GO" id="GO:0042597">
    <property type="term" value="C:periplasmic space"/>
    <property type="evidence" value="ECO:0007669"/>
    <property type="project" value="UniProtKB-SubCell"/>
</dbReference>
<evidence type="ECO:0000256" key="5">
    <source>
        <dbReference type="ARBA" id="ARBA00022737"/>
    </source>
</evidence>
<dbReference type="RefSeq" id="WP_012674996.1">
    <property type="nucleotide sequence ID" value="NC_012438.1"/>
</dbReference>
<dbReference type="GO" id="GO:0006508">
    <property type="term" value="P:proteolysis"/>
    <property type="evidence" value="ECO:0007669"/>
    <property type="project" value="UniProtKB-KW"/>
</dbReference>
<dbReference type="eggNOG" id="COG0265">
    <property type="taxonomic scope" value="Bacteria"/>
</dbReference>
<accession>C1DUW9</accession>
<dbReference type="PANTHER" id="PTHR22939:SF129">
    <property type="entry name" value="SERINE PROTEASE HTRA2, MITOCHONDRIAL"/>
    <property type="match status" value="1"/>
</dbReference>
<evidence type="ECO:0000256" key="4">
    <source>
        <dbReference type="ARBA" id="ARBA00022729"/>
    </source>
</evidence>
<keyword evidence="3 12" id="KW-0645">Protease</keyword>
<comment type="subcellular location">
    <subcellularLocation>
        <location evidence="1">Periplasm</location>
    </subcellularLocation>
</comment>
<dbReference type="EMBL" id="CP001229">
    <property type="protein sequence ID" value="ACN99687.1"/>
    <property type="molecule type" value="Genomic_DNA"/>
</dbReference>
<reference evidence="12 13" key="1">
    <citation type="journal article" date="2009" name="J. Bacteriol.">
        <title>Complete and draft genome sequences of six members of the Aquificales.</title>
        <authorList>
            <person name="Reysenbach A.L."/>
            <person name="Hamamura N."/>
            <person name="Podar M."/>
            <person name="Griffiths E."/>
            <person name="Ferreira S."/>
            <person name="Hochstein R."/>
            <person name="Heidelberg J."/>
            <person name="Johnson J."/>
            <person name="Mead D."/>
            <person name="Pohorille A."/>
            <person name="Sarmiento M."/>
            <person name="Schweighofer K."/>
            <person name="Seshadri R."/>
            <person name="Voytek M.A."/>
        </authorList>
    </citation>
    <scope>NUCLEOTIDE SEQUENCE [LARGE SCALE GENOMIC DNA]</scope>
    <source>
        <strain evidence="13">Az-Fu1 / DSM 15241 / OCM 825</strain>
    </source>
</reference>
<dbReference type="PROSITE" id="PS50106">
    <property type="entry name" value="PDZ"/>
    <property type="match status" value="2"/>
</dbReference>
<dbReference type="InterPro" id="IPR036034">
    <property type="entry name" value="PDZ_sf"/>
</dbReference>
<keyword evidence="6" id="KW-0574">Periplasm</keyword>
<evidence type="ECO:0000256" key="2">
    <source>
        <dbReference type="ARBA" id="ARBA00010541"/>
    </source>
</evidence>
<evidence type="ECO:0000259" key="11">
    <source>
        <dbReference type="PROSITE" id="PS50106"/>
    </source>
</evidence>
<keyword evidence="13" id="KW-1185">Reference proteome</keyword>
<keyword evidence="4" id="KW-0732">Signal</keyword>
<name>C1DUW9_SULAA</name>
<dbReference type="InterPro" id="IPR001940">
    <property type="entry name" value="Peptidase_S1C"/>
</dbReference>
<evidence type="ECO:0000313" key="12">
    <source>
        <dbReference type="EMBL" id="ACN99687.1"/>
    </source>
</evidence>
<feature type="binding site" evidence="10">
    <location>
        <begin position="230"/>
        <end position="232"/>
    </location>
    <ligand>
        <name>substrate</name>
    </ligand>
</feature>
<dbReference type="Pfam" id="PF13365">
    <property type="entry name" value="Trypsin_2"/>
    <property type="match status" value="1"/>
</dbReference>
<organism evidence="12 13">
    <name type="scientific">Sulfurihydrogenibium azorense (strain DSM 15241 / OCM 825 / Az-Fu1)</name>
    <dbReference type="NCBI Taxonomy" id="204536"/>
    <lineage>
        <taxon>Bacteria</taxon>
        <taxon>Pseudomonadati</taxon>
        <taxon>Aquificota</taxon>
        <taxon>Aquificia</taxon>
        <taxon>Aquificales</taxon>
        <taxon>Hydrogenothermaceae</taxon>
        <taxon>Sulfurihydrogenibium</taxon>
    </lineage>
</organism>
<dbReference type="SMART" id="SM00228">
    <property type="entry name" value="PDZ"/>
    <property type="match status" value="2"/>
</dbReference>
<evidence type="ECO:0000256" key="10">
    <source>
        <dbReference type="PIRSR" id="PIRSR611782-2"/>
    </source>
</evidence>
<dbReference type="InterPro" id="IPR041489">
    <property type="entry name" value="PDZ_6"/>
</dbReference>
<feature type="active site" description="Charge relay system" evidence="9">
    <location>
        <position position="232"/>
    </location>
</feature>
<dbReference type="PRINTS" id="PR00834">
    <property type="entry name" value="PROTEASES2C"/>
</dbReference>
<feature type="domain" description="PDZ" evidence="11">
    <location>
        <begin position="273"/>
        <end position="362"/>
    </location>
</feature>
<sequence length="488" mass="52852">MKRFVLPVLIILGLAFFVKAQFGKFQEGYKQNVEGKSYSFPTLEAIDNERTKLIESVSPGVATVFTTQEITVNNPFFDMPFGDFFGIPNTPQFKQKRQGLGSAFIVDVDYNKKVVYLLTNNHVVENAKDIQVQFKNKMILKGKVVGGDKLSDVAVLEVPFKKGIEDFASKNVLKLGDSDQLKVGSTVIAIGAPLGLSDTVTIGIVSAKNRQIEDRPGEGFIQTDAAINPGNSGGPLINVRGEVVGINTAIIAGAQGLGFAVPINQAKWVMDQILKYGKVKRSKIGVVIQPLTADLAEHFGVNEGALVSSVQPGGPADKAGIKAGDIIVEVNGKKISDISDLQNQVMKNPPGSKLKIKVIRDGKELTFDVVTVPLESDETASTEESGQAANIESAIGLIVKDITPELIKRYGLPKVDYGVLVYAVKEGSVAEEAGLQAGDIILSVNKKPVRSASEFWQIISKAKNEKQDNVLLYIQRRDNRIYTTLPLR</sequence>
<dbReference type="GO" id="GO:0004252">
    <property type="term" value="F:serine-type endopeptidase activity"/>
    <property type="evidence" value="ECO:0007669"/>
    <property type="project" value="InterPro"/>
</dbReference>
<dbReference type="InterPro" id="IPR011782">
    <property type="entry name" value="Pept_S1C_Do"/>
</dbReference>